<dbReference type="AlphaFoldDB" id="A0A2I1TYA9"/>
<organism evidence="1 3">
    <name type="scientific">Streptococcus mitis</name>
    <dbReference type="NCBI Taxonomy" id="28037"/>
    <lineage>
        <taxon>Bacteria</taxon>
        <taxon>Bacillati</taxon>
        <taxon>Bacillota</taxon>
        <taxon>Bacilli</taxon>
        <taxon>Lactobacillales</taxon>
        <taxon>Streptococcaceae</taxon>
        <taxon>Streptococcus</taxon>
        <taxon>Streptococcus mitis group</taxon>
    </lineage>
</organism>
<evidence type="ECO:0000313" key="2">
    <source>
        <dbReference type="EMBL" id="TKD49175.1"/>
    </source>
</evidence>
<evidence type="ECO:0000313" key="4">
    <source>
        <dbReference type="Proteomes" id="UP000309542"/>
    </source>
</evidence>
<sequence>MGTGVKVKVNLKGIERKVTPMGLARAKEAVTNQMVMDMHRFIPRRSGELRGNLTKANGRIVYNAPYARMQFYGKKRKGFVSDKQRKFFFANKEELLKYKKAPGTGPRWDKKASALYSKDWEQVAKRALELK</sequence>
<dbReference type="Proteomes" id="UP000234902">
    <property type="component" value="Unassembled WGS sequence"/>
</dbReference>
<evidence type="ECO:0000313" key="1">
    <source>
        <dbReference type="EMBL" id="PKZ98613.1"/>
    </source>
</evidence>
<reference evidence="1 3" key="1">
    <citation type="submission" date="2017-12" db="EMBL/GenBank/DDBJ databases">
        <title>Phylogenetic diversity of female urinary microbiome.</title>
        <authorList>
            <person name="Thomas-White K."/>
            <person name="Wolfe A.J."/>
        </authorList>
    </citation>
    <scope>NUCLEOTIDE SEQUENCE [LARGE SCALE GENOMIC DNA]</scope>
    <source>
        <strain evidence="1 3">UMB0079</strain>
    </source>
</reference>
<accession>A0A2I1TYA9</accession>
<dbReference type="Proteomes" id="UP000309542">
    <property type="component" value="Unassembled WGS sequence"/>
</dbReference>
<reference evidence="2 4" key="2">
    <citation type="submission" date="2019-04" db="EMBL/GenBank/DDBJ databases">
        <title>Genome sequence of Streptococcus mitis strain ColumbLawn.</title>
        <authorList>
            <person name="Mungovan B.A."/>
            <person name="Maclea K.S."/>
        </authorList>
    </citation>
    <scope>NUCLEOTIDE SEQUENCE [LARGE SCALE GENOMIC DNA]</scope>
    <source>
        <strain evidence="2 4">ColumbLawn</strain>
    </source>
</reference>
<proteinExistence type="predicted"/>
<name>A0A2I1TYA9_STRMT</name>
<comment type="caution">
    <text evidence="1">The sequence shown here is derived from an EMBL/GenBank/DDBJ whole genome shotgun (WGS) entry which is preliminary data.</text>
</comment>
<dbReference type="Pfam" id="PF11114">
    <property type="entry name" value="Minor_capsid_2"/>
    <property type="match status" value="1"/>
</dbReference>
<dbReference type="InterPro" id="IPR021080">
    <property type="entry name" value="Minor_capsid_protein"/>
</dbReference>
<dbReference type="EMBL" id="SWFJ01000009">
    <property type="protein sequence ID" value="TKD49175.1"/>
    <property type="molecule type" value="Genomic_DNA"/>
</dbReference>
<dbReference type="EMBL" id="PKID01000005">
    <property type="protein sequence ID" value="PKZ98613.1"/>
    <property type="molecule type" value="Genomic_DNA"/>
</dbReference>
<evidence type="ECO:0000313" key="3">
    <source>
        <dbReference type="Proteomes" id="UP000234902"/>
    </source>
</evidence>
<gene>
    <name evidence="1" type="ORF">CYK19_05375</name>
    <name evidence="2" type="ORF">FBF73_07405</name>
</gene>
<dbReference type="RefSeq" id="WP_004263713.1">
    <property type="nucleotide sequence ID" value="NZ_CAMHZD010000008.1"/>
</dbReference>
<protein>
    <submittedName>
        <fullName evidence="1">Capsid protein</fullName>
    </submittedName>
</protein>